<dbReference type="InterPro" id="IPR033887">
    <property type="entry name" value="PTS_IIA_man"/>
</dbReference>
<dbReference type="PANTHER" id="PTHR33799">
    <property type="entry name" value="PTS PERMEASE-RELATED-RELATED"/>
    <property type="match status" value="1"/>
</dbReference>
<comment type="subcellular location">
    <subcellularLocation>
        <location evidence="1">Cytoplasm</location>
    </subcellularLocation>
</comment>
<evidence type="ECO:0000256" key="2">
    <source>
        <dbReference type="ARBA" id="ARBA00022448"/>
    </source>
</evidence>
<keyword evidence="5" id="KW-0808">Transferase</keyword>
<keyword evidence="7" id="KW-0418">Kinase</keyword>
<dbReference type="PANTHER" id="PTHR33799:SF1">
    <property type="entry name" value="PTS SYSTEM MANNOSE-SPECIFIC EIIAB COMPONENT-RELATED"/>
    <property type="match status" value="1"/>
</dbReference>
<dbReference type="SUPFAM" id="SSF53062">
    <property type="entry name" value="PTS system fructose IIA component-like"/>
    <property type="match status" value="1"/>
</dbReference>
<keyword evidence="2" id="KW-0813">Transport</keyword>
<sequence length="136" mass="14989">MRKFLITAHGTFSSGIKSSLDIIIGQMDNVFVIDAYVDNNSSIEDELNAVLANVTVDDELIVFSDLMGGSITNQVLRYALRPNVHVVSGMNLPLLIEVMLASADTPVPEVIENAMMHAREQVTYVNTLINKENDHD</sequence>
<evidence type="ECO:0000313" key="9">
    <source>
        <dbReference type="EMBL" id="MBL0739845.1"/>
    </source>
</evidence>
<dbReference type="Gene3D" id="3.40.50.510">
    <property type="entry name" value="Phosphotransferase system, mannose-type IIA component"/>
    <property type="match status" value="1"/>
</dbReference>
<evidence type="ECO:0000313" key="10">
    <source>
        <dbReference type="Proteomes" id="UP000613030"/>
    </source>
</evidence>
<evidence type="ECO:0000256" key="6">
    <source>
        <dbReference type="ARBA" id="ARBA00022683"/>
    </source>
</evidence>
<reference evidence="9 10" key="1">
    <citation type="submission" date="2021-01" db="EMBL/GenBank/DDBJ databases">
        <title>Chryseolinea sp. Jin1 Genome sequencing and assembly.</title>
        <authorList>
            <person name="Kim I."/>
        </authorList>
    </citation>
    <scope>NUCLEOTIDE SEQUENCE [LARGE SCALE GENOMIC DNA]</scope>
    <source>
        <strain evidence="9 10">Jin1</strain>
    </source>
</reference>
<dbReference type="EMBL" id="JAERRB010000001">
    <property type="protein sequence ID" value="MBL0739845.1"/>
    <property type="molecule type" value="Genomic_DNA"/>
</dbReference>
<organism evidence="9 10">
    <name type="scientific">Chryseolinea lacunae</name>
    <dbReference type="NCBI Taxonomy" id="2801331"/>
    <lineage>
        <taxon>Bacteria</taxon>
        <taxon>Pseudomonadati</taxon>
        <taxon>Bacteroidota</taxon>
        <taxon>Cytophagia</taxon>
        <taxon>Cytophagales</taxon>
        <taxon>Fulvivirgaceae</taxon>
        <taxon>Chryseolinea</taxon>
    </lineage>
</organism>
<evidence type="ECO:0000256" key="1">
    <source>
        <dbReference type="ARBA" id="ARBA00004496"/>
    </source>
</evidence>
<comment type="caution">
    <text evidence="9">The sequence shown here is derived from an EMBL/GenBank/DDBJ whole genome shotgun (WGS) entry which is preliminary data.</text>
</comment>
<keyword evidence="3" id="KW-0963">Cytoplasm</keyword>
<keyword evidence="10" id="KW-1185">Reference proteome</keyword>
<dbReference type="PROSITE" id="PS51096">
    <property type="entry name" value="PTS_EIIA_TYPE_4"/>
    <property type="match status" value="1"/>
</dbReference>
<accession>A0ABS1KK73</accession>
<evidence type="ECO:0000256" key="7">
    <source>
        <dbReference type="ARBA" id="ARBA00022777"/>
    </source>
</evidence>
<dbReference type="InterPro" id="IPR004701">
    <property type="entry name" value="PTS_EIIA_man-typ"/>
</dbReference>
<gene>
    <name evidence="9" type="ORF">JI741_01385</name>
</gene>
<dbReference type="InterPro" id="IPR036662">
    <property type="entry name" value="PTS_EIIA_man-typ_sf"/>
</dbReference>
<dbReference type="Proteomes" id="UP000613030">
    <property type="component" value="Unassembled WGS sequence"/>
</dbReference>
<feature type="domain" description="PTS EIIA type-4" evidence="8">
    <location>
        <begin position="1"/>
        <end position="122"/>
    </location>
</feature>
<protein>
    <recommendedName>
        <fullName evidence="8">PTS EIIA type-4 domain-containing protein</fullName>
    </recommendedName>
</protein>
<dbReference type="RefSeq" id="WP_202006811.1">
    <property type="nucleotide sequence ID" value="NZ_JAERRB010000001.1"/>
</dbReference>
<keyword evidence="4" id="KW-0762">Sugar transport</keyword>
<evidence type="ECO:0000256" key="3">
    <source>
        <dbReference type="ARBA" id="ARBA00022490"/>
    </source>
</evidence>
<evidence type="ECO:0000259" key="8">
    <source>
        <dbReference type="PROSITE" id="PS51096"/>
    </source>
</evidence>
<proteinExistence type="predicted"/>
<name>A0ABS1KK73_9BACT</name>
<evidence type="ECO:0000256" key="5">
    <source>
        <dbReference type="ARBA" id="ARBA00022679"/>
    </source>
</evidence>
<evidence type="ECO:0000256" key="4">
    <source>
        <dbReference type="ARBA" id="ARBA00022597"/>
    </source>
</evidence>
<dbReference type="InterPro" id="IPR051471">
    <property type="entry name" value="Bacterial_PTS_sugar_comp"/>
</dbReference>
<dbReference type="Pfam" id="PF03610">
    <property type="entry name" value="EIIA-man"/>
    <property type="match status" value="1"/>
</dbReference>
<dbReference type="CDD" id="cd00006">
    <property type="entry name" value="PTS_IIA_man"/>
    <property type="match status" value="1"/>
</dbReference>
<keyword evidence="6" id="KW-0598">Phosphotransferase system</keyword>